<evidence type="ECO:0000256" key="1">
    <source>
        <dbReference type="SAM" id="Phobius"/>
    </source>
</evidence>
<dbReference type="Gramene" id="KFK29313">
    <property type="protein sequence ID" value="KFK29313"/>
    <property type="gene ID" value="AALP_AA7G117100"/>
</dbReference>
<proteinExistence type="predicted"/>
<gene>
    <name evidence="2" type="ordered locus">AALP_Aa7g117100</name>
</gene>
<evidence type="ECO:0000313" key="2">
    <source>
        <dbReference type="EMBL" id="KFK29313.1"/>
    </source>
</evidence>
<keyword evidence="1" id="KW-0812">Transmembrane</keyword>
<organism evidence="2 3">
    <name type="scientific">Arabis alpina</name>
    <name type="common">Alpine rock-cress</name>
    <dbReference type="NCBI Taxonomy" id="50452"/>
    <lineage>
        <taxon>Eukaryota</taxon>
        <taxon>Viridiplantae</taxon>
        <taxon>Streptophyta</taxon>
        <taxon>Embryophyta</taxon>
        <taxon>Tracheophyta</taxon>
        <taxon>Spermatophyta</taxon>
        <taxon>Magnoliopsida</taxon>
        <taxon>eudicotyledons</taxon>
        <taxon>Gunneridae</taxon>
        <taxon>Pentapetalae</taxon>
        <taxon>rosids</taxon>
        <taxon>malvids</taxon>
        <taxon>Brassicales</taxon>
        <taxon>Brassicaceae</taxon>
        <taxon>Arabideae</taxon>
        <taxon>Arabis</taxon>
    </lineage>
</organism>
<accession>A0A087GHG1</accession>
<dbReference type="EMBL" id="CM002875">
    <property type="protein sequence ID" value="KFK29313.1"/>
    <property type="molecule type" value="Genomic_DNA"/>
</dbReference>
<evidence type="ECO:0000313" key="3">
    <source>
        <dbReference type="Proteomes" id="UP000029120"/>
    </source>
</evidence>
<protein>
    <submittedName>
        <fullName evidence="2">Uncharacterized protein</fullName>
    </submittedName>
</protein>
<dbReference type="Proteomes" id="UP000029120">
    <property type="component" value="Chromosome 7"/>
</dbReference>
<name>A0A087GHG1_ARAAL</name>
<feature type="transmembrane region" description="Helical" evidence="1">
    <location>
        <begin position="77"/>
        <end position="100"/>
    </location>
</feature>
<dbReference type="AlphaFoldDB" id="A0A087GHG1"/>
<keyword evidence="1" id="KW-1133">Transmembrane helix</keyword>
<keyword evidence="3" id="KW-1185">Reference proteome</keyword>
<keyword evidence="1" id="KW-0472">Membrane</keyword>
<reference evidence="3" key="1">
    <citation type="journal article" date="2015" name="Nat. Plants">
        <title>Genome expansion of Arabis alpina linked with retrotransposition and reduced symmetric DNA methylation.</title>
        <authorList>
            <person name="Willing E.M."/>
            <person name="Rawat V."/>
            <person name="Mandakova T."/>
            <person name="Maumus F."/>
            <person name="James G.V."/>
            <person name="Nordstroem K.J."/>
            <person name="Becker C."/>
            <person name="Warthmann N."/>
            <person name="Chica C."/>
            <person name="Szarzynska B."/>
            <person name="Zytnicki M."/>
            <person name="Albani M.C."/>
            <person name="Kiefer C."/>
            <person name="Bergonzi S."/>
            <person name="Castaings L."/>
            <person name="Mateos J.L."/>
            <person name="Berns M.C."/>
            <person name="Bujdoso N."/>
            <person name="Piofczyk T."/>
            <person name="de Lorenzo L."/>
            <person name="Barrero-Sicilia C."/>
            <person name="Mateos I."/>
            <person name="Piednoel M."/>
            <person name="Hagmann J."/>
            <person name="Chen-Min-Tao R."/>
            <person name="Iglesias-Fernandez R."/>
            <person name="Schuster S.C."/>
            <person name="Alonso-Blanco C."/>
            <person name="Roudier F."/>
            <person name="Carbonero P."/>
            <person name="Paz-Ares J."/>
            <person name="Davis S.J."/>
            <person name="Pecinka A."/>
            <person name="Quesneville H."/>
            <person name="Colot V."/>
            <person name="Lysak M.A."/>
            <person name="Weigel D."/>
            <person name="Coupland G."/>
            <person name="Schneeberger K."/>
        </authorList>
    </citation>
    <scope>NUCLEOTIDE SEQUENCE [LARGE SCALE GENOMIC DNA]</scope>
    <source>
        <strain evidence="3">cv. Pajares</strain>
    </source>
</reference>
<sequence length="144" mass="16406">MGVCAGTVEFDCGVYPSYVNAYLYGLMLLPSSDSNRSSRLSTILYVKGFPSPIVFDAISRSWYLINPFLFMDKHGCVVPMMFFALTMCPWLIDCAAIFTLGFAIRWLPSIVMFVLFTVDVSVWELFQVREPIVVDVQLFRIMIN</sequence>